<dbReference type="InterPro" id="IPR002758">
    <property type="entry name" value="Cation_antiport_E"/>
</dbReference>
<name>A0A544QQN4_9EURY</name>
<accession>A0A544QQN4</accession>
<keyword evidence="3 7" id="KW-0812">Transmembrane</keyword>
<dbReference type="NCBIfam" id="NF009295">
    <property type="entry name" value="PRK12652.1"/>
    <property type="match status" value="1"/>
</dbReference>
<evidence type="ECO:0000256" key="2">
    <source>
        <dbReference type="ARBA" id="ARBA00022475"/>
    </source>
</evidence>
<dbReference type="OrthoDB" id="85180at2157"/>
<feature type="transmembrane region" description="Helical" evidence="7">
    <location>
        <begin position="193"/>
        <end position="210"/>
    </location>
</feature>
<dbReference type="Proteomes" id="UP000315385">
    <property type="component" value="Unassembled WGS sequence"/>
</dbReference>
<dbReference type="AlphaFoldDB" id="A0A544QQN4"/>
<feature type="transmembrane region" description="Helical" evidence="7">
    <location>
        <begin position="231"/>
        <end position="254"/>
    </location>
</feature>
<evidence type="ECO:0000256" key="6">
    <source>
        <dbReference type="SAM" id="MobiDB-lite"/>
    </source>
</evidence>
<comment type="subcellular location">
    <subcellularLocation>
        <location evidence="1">Cell membrane</location>
        <topology evidence="1">Multi-pass membrane protein</topology>
    </subcellularLocation>
</comment>
<evidence type="ECO:0000313" key="8">
    <source>
        <dbReference type="EMBL" id="TQQ81749.1"/>
    </source>
</evidence>
<feature type="compositionally biased region" description="Acidic residues" evidence="6">
    <location>
        <begin position="365"/>
        <end position="381"/>
    </location>
</feature>
<comment type="caution">
    <text evidence="8">The sequence shown here is derived from an EMBL/GenBank/DDBJ whole genome shotgun (WGS) entry which is preliminary data.</text>
</comment>
<protein>
    <submittedName>
        <fullName evidence="8">Monovalent cation/H+ antiporter subunit E</fullName>
    </submittedName>
</protein>
<dbReference type="PANTHER" id="PTHR34584:SF1">
    <property type="entry name" value="NA(+)_H(+) ANTIPORTER SUBUNIT E1"/>
    <property type="match status" value="1"/>
</dbReference>
<gene>
    <name evidence="8" type="ORF">EWF95_02085</name>
</gene>
<sequence>MTAPASGIVVPVKRSPTLRQTVGYVIQQALDADGDAPVIHFVSVASWRADDPGSDADRRRATELLEQVETWSRFELEEADADPDAITIETAVIGDDDYLFSPADYAELLTAYGESHGLGHVVVDPEYSLVGHTTLVEPLEFELQQRKLSIEEAPVDRPTRRGRLTVSSTPARFLTLFGTSFLFYQILGGFSGLFDIVTGLATALVVAIALDNVSFYRDPTLVESPKRLARGVIYVPYLLYEIVVSNLVVARVILDPRLDIDPRLTKVRVFVGSGFPLTTLANSITLTPGTLTVKADDQELYVHSLVPFARDGLFDGALERWVRFVFYGREAARFPTPRERGDTEILQDPDASSTADANAVADGGVDVDGDSGVDDSTDIADDSATRSQEGER</sequence>
<reference evidence="8 9" key="1">
    <citation type="submission" date="2019-02" db="EMBL/GenBank/DDBJ databases">
        <title>Halonotius sp. a new haloqrchaeon isolated from saline water.</title>
        <authorList>
            <person name="Duran-Viseras A."/>
            <person name="Sanchez-Porro C."/>
            <person name="Ventosa A."/>
        </authorList>
    </citation>
    <scope>NUCLEOTIDE SEQUENCE [LARGE SCALE GENOMIC DNA]</scope>
    <source>
        <strain evidence="8 9">F9-27</strain>
    </source>
</reference>
<dbReference type="EMBL" id="SESI01000001">
    <property type="protein sequence ID" value="TQQ81749.1"/>
    <property type="molecule type" value="Genomic_DNA"/>
</dbReference>
<dbReference type="RefSeq" id="WP_142442380.1">
    <property type="nucleotide sequence ID" value="NZ_SESI01000001.1"/>
</dbReference>
<proteinExistence type="predicted"/>
<feature type="compositionally biased region" description="Low complexity" evidence="6">
    <location>
        <begin position="354"/>
        <end position="364"/>
    </location>
</feature>
<keyword evidence="5 7" id="KW-0472">Membrane</keyword>
<keyword evidence="9" id="KW-1185">Reference proteome</keyword>
<dbReference type="GO" id="GO:0005886">
    <property type="term" value="C:plasma membrane"/>
    <property type="evidence" value="ECO:0007669"/>
    <property type="project" value="UniProtKB-SubCell"/>
</dbReference>
<evidence type="ECO:0000256" key="5">
    <source>
        <dbReference type="ARBA" id="ARBA00023136"/>
    </source>
</evidence>
<keyword evidence="2" id="KW-1003">Cell membrane</keyword>
<organism evidence="8 9">
    <name type="scientific">Halonotius roseus</name>
    <dbReference type="NCBI Taxonomy" id="2511997"/>
    <lineage>
        <taxon>Archaea</taxon>
        <taxon>Methanobacteriati</taxon>
        <taxon>Methanobacteriota</taxon>
        <taxon>Stenosarchaea group</taxon>
        <taxon>Halobacteria</taxon>
        <taxon>Halobacteriales</taxon>
        <taxon>Haloferacaceae</taxon>
        <taxon>Halonotius</taxon>
    </lineage>
</organism>
<evidence type="ECO:0000256" key="4">
    <source>
        <dbReference type="ARBA" id="ARBA00022989"/>
    </source>
</evidence>
<evidence type="ECO:0000313" key="9">
    <source>
        <dbReference type="Proteomes" id="UP000315385"/>
    </source>
</evidence>
<feature type="region of interest" description="Disordered" evidence="6">
    <location>
        <begin position="338"/>
        <end position="392"/>
    </location>
</feature>
<keyword evidence="4 7" id="KW-1133">Transmembrane helix</keyword>
<dbReference type="Pfam" id="PF01899">
    <property type="entry name" value="MNHE"/>
    <property type="match status" value="1"/>
</dbReference>
<evidence type="ECO:0000256" key="1">
    <source>
        <dbReference type="ARBA" id="ARBA00004651"/>
    </source>
</evidence>
<dbReference type="PANTHER" id="PTHR34584">
    <property type="entry name" value="NA(+)/H(+) ANTIPORTER SUBUNIT E1"/>
    <property type="match status" value="1"/>
</dbReference>
<dbReference type="GO" id="GO:0008324">
    <property type="term" value="F:monoatomic cation transmembrane transporter activity"/>
    <property type="evidence" value="ECO:0007669"/>
    <property type="project" value="InterPro"/>
</dbReference>
<evidence type="ECO:0000256" key="3">
    <source>
        <dbReference type="ARBA" id="ARBA00022692"/>
    </source>
</evidence>
<evidence type="ECO:0000256" key="7">
    <source>
        <dbReference type="SAM" id="Phobius"/>
    </source>
</evidence>